<dbReference type="Gene3D" id="3.40.50.720">
    <property type="entry name" value="NAD(P)-binding Rossmann-like Domain"/>
    <property type="match status" value="1"/>
</dbReference>
<dbReference type="PANTHER" id="PTHR42760:SF133">
    <property type="entry name" value="3-OXOACYL-[ACYL-CARRIER-PROTEIN] REDUCTASE"/>
    <property type="match status" value="1"/>
</dbReference>
<dbReference type="RefSeq" id="XP_026603734.1">
    <property type="nucleotide sequence ID" value="XM_026747902.1"/>
</dbReference>
<dbReference type="GeneID" id="38116256"/>
<feature type="domain" description="Ketoreductase" evidence="6">
    <location>
        <begin position="62"/>
        <end position="291"/>
    </location>
</feature>
<evidence type="ECO:0000256" key="3">
    <source>
        <dbReference type="ARBA" id="ARBA00023002"/>
    </source>
</evidence>
<evidence type="ECO:0000313" key="7">
    <source>
        <dbReference type="EMBL" id="RDW79034.1"/>
    </source>
</evidence>
<dbReference type="SUPFAM" id="SSF51735">
    <property type="entry name" value="NAD(P)-binding Rossmann-fold domains"/>
    <property type="match status" value="1"/>
</dbReference>
<keyword evidence="2" id="KW-0521">NADP</keyword>
<dbReference type="PANTHER" id="PTHR42760">
    <property type="entry name" value="SHORT-CHAIN DEHYDROGENASES/REDUCTASES FAMILY MEMBER"/>
    <property type="match status" value="1"/>
</dbReference>
<accession>A0A3D8RYU7</accession>
<evidence type="ECO:0000256" key="4">
    <source>
        <dbReference type="RuleBase" id="RU000363"/>
    </source>
</evidence>
<dbReference type="STRING" id="1810919.A0A3D8RYU7"/>
<keyword evidence="3" id="KW-0560">Oxidoreductase</keyword>
<keyword evidence="8" id="KW-1185">Reference proteome</keyword>
<dbReference type="GO" id="GO:0048038">
    <property type="term" value="F:quinone binding"/>
    <property type="evidence" value="ECO:0007669"/>
    <property type="project" value="TreeGrafter"/>
</dbReference>
<dbReference type="Pfam" id="PF13561">
    <property type="entry name" value="adh_short_C2"/>
    <property type="match status" value="1"/>
</dbReference>
<dbReference type="Proteomes" id="UP000256690">
    <property type="component" value="Unassembled WGS sequence"/>
</dbReference>
<evidence type="ECO:0000259" key="6">
    <source>
        <dbReference type="SMART" id="SM00822"/>
    </source>
</evidence>
<evidence type="ECO:0000256" key="2">
    <source>
        <dbReference type="ARBA" id="ARBA00022857"/>
    </source>
</evidence>
<dbReference type="GO" id="GO:0006633">
    <property type="term" value="P:fatty acid biosynthetic process"/>
    <property type="evidence" value="ECO:0007669"/>
    <property type="project" value="TreeGrafter"/>
</dbReference>
<dbReference type="SMART" id="SM00822">
    <property type="entry name" value="PKS_KR"/>
    <property type="match status" value="1"/>
</dbReference>
<comment type="similarity">
    <text evidence="1 4">Belongs to the short-chain dehydrogenases/reductases (SDR) family.</text>
</comment>
<dbReference type="OrthoDB" id="47007at2759"/>
<evidence type="ECO:0000256" key="1">
    <source>
        <dbReference type="ARBA" id="ARBA00006484"/>
    </source>
</evidence>
<reference evidence="7 8" key="1">
    <citation type="journal article" date="2018" name="IMA Fungus">
        <title>IMA Genome-F 9: Draft genome sequence of Annulohypoxylon stygium, Aspergillus mulundensis, Berkeleyomyces basicola (syn. Thielaviopsis basicola), Ceratocystis smalleyi, two Cercospora beticola strains, Coleophoma cylindrospora, Fusarium fracticaudum, Phialophora cf. hyalina, and Morchella septimelata.</title>
        <authorList>
            <person name="Wingfield B.D."/>
            <person name="Bills G.F."/>
            <person name="Dong Y."/>
            <person name="Huang W."/>
            <person name="Nel W.J."/>
            <person name="Swalarsk-Parry B.S."/>
            <person name="Vaghefi N."/>
            <person name="Wilken P.M."/>
            <person name="An Z."/>
            <person name="de Beer Z.W."/>
            <person name="De Vos L."/>
            <person name="Chen L."/>
            <person name="Duong T.A."/>
            <person name="Gao Y."/>
            <person name="Hammerbacher A."/>
            <person name="Kikkert J.R."/>
            <person name="Li Y."/>
            <person name="Li H."/>
            <person name="Li K."/>
            <person name="Li Q."/>
            <person name="Liu X."/>
            <person name="Ma X."/>
            <person name="Naidoo K."/>
            <person name="Pethybridge S.J."/>
            <person name="Sun J."/>
            <person name="Steenkamp E.T."/>
            <person name="van der Nest M.A."/>
            <person name="van Wyk S."/>
            <person name="Wingfield M.J."/>
            <person name="Xiong C."/>
            <person name="Yue Q."/>
            <person name="Zhang X."/>
        </authorList>
    </citation>
    <scope>NUCLEOTIDE SEQUENCE [LARGE SCALE GENOMIC DNA]</scope>
    <source>
        <strain evidence="7 8">DSM 5745</strain>
    </source>
</reference>
<protein>
    <recommendedName>
        <fullName evidence="6">Ketoreductase domain-containing protein</fullName>
    </recommendedName>
</protein>
<comment type="caution">
    <text evidence="7">The sequence shown here is derived from an EMBL/GenBank/DDBJ whole genome shotgun (WGS) entry which is preliminary data.</text>
</comment>
<name>A0A3D8RYU7_9EURO</name>
<feature type="region of interest" description="Disordered" evidence="5">
    <location>
        <begin position="129"/>
        <end position="151"/>
    </location>
</feature>
<dbReference type="PRINTS" id="PR00081">
    <property type="entry name" value="GDHRDH"/>
</dbReference>
<dbReference type="InterPro" id="IPR036291">
    <property type="entry name" value="NAD(P)-bd_dom_sf"/>
</dbReference>
<sequence length="356" mass="38410">MNRICVHPFRRVSASPIPHLRAHIRAKLDYRTTIIQTRLFTSYDPNTKGSASFHPSNRLAGRTCLITGGSSGIGFAIAERFLNEGVEHIILVGRSHERLARAAAQLERPTATAQPSQIDTADNIVATRAPEEDQNQAQDRSKPPPGTLLDSSSRISLLVGDISEAAEWTRELESAMQPVDILINAAGISTSTVLPRTDPSAISQVLRTNLEGSLLTSRALIRASIRNRMKNRAGDGATPSKCIINISSLLALKGGTGAVPYAASKAGVLGMTRSLTVEAAKTLRNEVIRFNAIVPGYIETPMIADFSQSENDRLKEDIPLRRFGQPHEVADAAVFLAENEYANNCVINLDGGLSAI</sequence>
<dbReference type="InterPro" id="IPR002347">
    <property type="entry name" value="SDR_fam"/>
</dbReference>
<dbReference type="EMBL" id="PVWQ01000006">
    <property type="protein sequence ID" value="RDW79034.1"/>
    <property type="molecule type" value="Genomic_DNA"/>
</dbReference>
<dbReference type="AlphaFoldDB" id="A0A3D8RYU7"/>
<proteinExistence type="inferred from homology"/>
<dbReference type="PRINTS" id="PR00080">
    <property type="entry name" value="SDRFAMILY"/>
</dbReference>
<dbReference type="InterPro" id="IPR057326">
    <property type="entry name" value="KR_dom"/>
</dbReference>
<dbReference type="Pfam" id="PF00106">
    <property type="entry name" value="adh_short"/>
    <property type="match status" value="1"/>
</dbReference>
<evidence type="ECO:0000313" key="8">
    <source>
        <dbReference type="Proteomes" id="UP000256690"/>
    </source>
</evidence>
<organism evidence="7 8">
    <name type="scientific">Aspergillus mulundensis</name>
    <dbReference type="NCBI Taxonomy" id="1810919"/>
    <lineage>
        <taxon>Eukaryota</taxon>
        <taxon>Fungi</taxon>
        <taxon>Dikarya</taxon>
        <taxon>Ascomycota</taxon>
        <taxon>Pezizomycotina</taxon>
        <taxon>Eurotiomycetes</taxon>
        <taxon>Eurotiomycetidae</taxon>
        <taxon>Eurotiales</taxon>
        <taxon>Aspergillaceae</taxon>
        <taxon>Aspergillus</taxon>
        <taxon>Aspergillus subgen. Nidulantes</taxon>
    </lineage>
</organism>
<evidence type="ECO:0000256" key="5">
    <source>
        <dbReference type="SAM" id="MobiDB-lite"/>
    </source>
</evidence>
<gene>
    <name evidence="7" type="ORF">DSM5745_05886</name>
</gene>
<dbReference type="GO" id="GO:0016616">
    <property type="term" value="F:oxidoreductase activity, acting on the CH-OH group of donors, NAD or NADP as acceptor"/>
    <property type="evidence" value="ECO:0007669"/>
    <property type="project" value="TreeGrafter"/>
</dbReference>